<keyword evidence="2" id="KW-0472">Membrane</keyword>
<proteinExistence type="predicted"/>
<dbReference type="Gene3D" id="1.10.530.10">
    <property type="match status" value="1"/>
</dbReference>
<keyword evidence="2" id="KW-0812">Transmembrane</keyword>
<reference evidence="4 5" key="2">
    <citation type="journal article" date="2021" name="Curr. Genet.">
        <title>Genetic response to nitrogen starvation in the aggressive Eucalyptus foliar pathogen Teratosphaeria destructans.</title>
        <authorList>
            <person name="Havenga M."/>
            <person name="Wingfield B.D."/>
            <person name="Wingfield M.J."/>
            <person name="Dreyer L.L."/>
            <person name="Roets F."/>
            <person name="Aylward J."/>
        </authorList>
    </citation>
    <scope>NUCLEOTIDE SEQUENCE [LARGE SCALE GENOMIC DNA]</scope>
    <source>
        <strain evidence="4">CMW44962</strain>
    </source>
</reference>
<dbReference type="Proteomes" id="UP001138500">
    <property type="component" value="Unassembled WGS sequence"/>
</dbReference>
<evidence type="ECO:0000313" key="5">
    <source>
        <dbReference type="Proteomes" id="UP001138500"/>
    </source>
</evidence>
<organism evidence="4 5">
    <name type="scientific">Teratosphaeria destructans</name>
    <dbReference type="NCBI Taxonomy" id="418781"/>
    <lineage>
        <taxon>Eukaryota</taxon>
        <taxon>Fungi</taxon>
        <taxon>Dikarya</taxon>
        <taxon>Ascomycota</taxon>
        <taxon>Pezizomycotina</taxon>
        <taxon>Dothideomycetes</taxon>
        <taxon>Dothideomycetidae</taxon>
        <taxon>Mycosphaerellales</taxon>
        <taxon>Teratosphaeriaceae</taxon>
        <taxon>Teratosphaeria</taxon>
    </lineage>
</organism>
<evidence type="ECO:0000256" key="2">
    <source>
        <dbReference type="SAM" id="Phobius"/>
    </source>
</evidence>
<evidence type="ECO:0000313" key="4">
    <source>
        <dbReference type="EMBL" id="KAH9845760.1"/>
    </source>
</evidence>
<feature type="region of interest" description="Disordered" evidence="1">
    <location>
        <begin position="1"/>
        <end position="69"/>
    </location>
</feature>
<dbReference type="AlphaFoldDB" id="A0A9W7T1J5"/>
<dbReference type="EMBL" id="RIBY02000002">
    <property type="protein sequence ID" value="KAH9845760.1"/>
    <property type="molecule type" value="Genomic_DNA"/>
</dbReference>
<accession>A0A9W7T1J5</accession>
<dbReference type="SUPFAM" id="SSF53955">
    <property type="entry name" value="Lysozyme-like"/>
    <property type="match status" value="1"/>
</dbReference>
<feature type="domain" description="Transglycosylase SLT" evidence="3">
    <location>
        <begin position="201"/>
        <end position="303"/>
    </location>
</feature>
<keyword evidence="5" id="KW-1185">Reference proteome</keyword>
<dbReference type="OrthoDB" id="1193027at2759"/>
<protein>
    <submittedName>
        <fullName evidence="4">Lysozyme-like domain superfamily</fullName>
    </submittedName>
</protein>
<dbReference type="InterPro" id="IPR008258">
    <property type="entry name" value="Transglycosylase_SLT_dom_1"/>
</dbReference>
<reference evidence="4 5" key="1">
    <citation type="journal article" date="2018" name="IMA Fungus">
        <title>IMA Genome-F 10: Nine draft genome sequences of Claviceps purpurea s.lat., including C. arundinis, C. humidiphila, and C. cf. spartinae, pseudomolecules for the pitch canker pathogen Fusarium circinatum, draft genome of Davidsoniella eucalypti, Grosmannia galeiformis, Quambalaria eucalypti, and Teratosphaeria destructans.</title>
        <authorList>
            <person name="Wingfield B.D."/>
            <person name="Liu M."/>
            <person name="Nguyen H.D."/>
            <person name="Lane F.A."/>
            <person name="Morgan S.W."/>
            <person name="De Vos L."/>
            <person name="Wilken P.M."/>
            <person name="Duong T.A."/>
            <person name="Aylward J."/>
            <person name="Coetzee M.P."/>
            <person name="Dadej K."/>
            <person name="De Beer Z.W."/>
            <person name="Findlay W."/>
            <person name="Havenga M."/>
            <person name="Kolarik M."/>
            <person name="Menzies J.G."/>
            <person name="Naidoo K."/>
            <person name="Pochopski O."/>
            <person name="Shoukouhi P."/>
            <person name="Santana Q.C."/>
            <person name="Seifert K.A."/>
            <person name="Soal N."/>
            <person name="Steenkamp E.T."/>
            <person name="Tatham C.T."/>
            <person name="van der Nest M.A."/>
            <person name="Wingfield M.J."/>
        </authorList>
    </citation>
    <scope>NUCLEOTIDE SEQUENCE [LARGE SCALE GENOMIC DNA]</scope>
    <source>
        <strain evidence="4">CMW44962</strain>
    </source>
</reference>
<gene>
    <name evidence="4" type="ORF">Tdes44962_MAKER01191</name>
</gene>
<feature type="transmembrane region" description="Helical" evidence="2">
    <location>
        <begin position="78"/>
        <end position="102"/>
    </location>
</feature>
<dbReference type="Pfam" id="PF01464">
    <property type="entry name" value="SLT"/>
    <property type="match status" value="1"/>
</dbReference>
<evidence type="ECO:0000259" key="3">
    <source>
        <dbReference type="Pfam" id="PF01464"/>
    </source>
</evidence>
<evidence type="ECO:0000256" key="1">
    <source>
        <dbReference type="SAM" id="MobiDB-lite"/>
    </source>
</evidence>
<name>A0A9W7T1J5_9PEZI</name>
<comment type="caution">
    <text evidence="4">The sequence shown here is derived from an EMBL/GenBank/DDBJ whole genome shotgun (WGS) entry which is preliminary data.</text>
</comment>
<dbReference type="InterPro" id="IPR023346">
    <property type="entry name" value="Lysozyme-like_dom_sf"/>
</dbReference>
<keyword evidence="2" id="KW-1133">Transmembrane helix</keyword>
<sequence>MPRSERYYSQTYSVYEPAPTSENLDLDQYVDQPRSGNNDPRGKPHHSPPPTYQGSSVFEDDHNSLKAPPSRWSRKRKVWIFGCVAAAIITAVGLGVGLGLGLTSAGSYSFTESTAHVTNDTAFTDGGASRKDVWKVDDGAGSGKDTYKYYSGTWEQFPNATDWISFQNLWEGNLHTIKTSCQTNFKLKNNSPSDIDDIYNAIQNRANASLVDHRFILAIILQESAGCVLAKSTTSSSGVKNPGLMQTHNGHTFDANHANKSILAMVQDGTQGTSSGDGLVQNLNLYGNAYKAARAYNSGYVPKSGNLSEAAGATACYVSDVANRLMGWANATNTCPS</sequence>